<dbReference type="EMBL" id="MCFL01000007">
    <property type="protein sequence ID" value="ORZ38847.1"/>
    <property type="molecule type" value="Genomic_DNA"/>
</dbReference>
<gene>
    <name evidence="1" type="ORF">BCR44DRAFT_1427907</name>
</gene>
<name>A0A1Y2HW56_9FUNG</name>
<organism evidence="1 2">
    <name type="scientific">Catenaria anguillulae PL171</name>
    <dbReference type="NCBI Taxonomy" id="765915"/>
    <lineage>
        <taxon>Eukaryota</taxon>
        <taxon>Fungi</taxon>
        <taxon>Fungi incertae sedis</taxon>
        <taxon>Blastocladiomycota</taxon>
        <taxon>Blastocladiomycetes</taxon>
        <taxon>Blastocladiales</taxon>
        <taxon>Catenariaceae</taxon>
        <taxon>Catenaria</taxon>
    </lineage>
</organism>
<dbReference type="Proteomes" id="UP000193411">
    <property type="component" value="Unassembled WGS sequence"/>
</dbReference>
<proteinExistence type="predicted"/>
<keyword evidence="2" id="KW-1185">Reference proteome</keyword>
<dbReference type="AlphaFoldDB" id="A0A1Y2HW56"/>
<evidence type="ECO:0000313" key="2">
    <source>
        <dbReference type="Proteomes" id="UP000193411"/>
    </source>
</evidence>
<reference evidence="1 2" key="1">
    <citation type="submission" date="2016-07" db="EMBL/GenBank/DDBJ databases">
        <title>Pervasive Adenine N6-methylation of Active Genes in Fungi.</title>
        <authorList>
            <consortium name="DOE Joint Genome Institute"/>
            <person name="Mondo S.J."/>
            <person name="Dannebaum R.O."/>
            <person name="Kuo R.C."/>
            <person name="Labutti K."/>
            <person name="Haridas S."/>
            <person name="Kuo A."/>
            <person name="Salamov A."/>
            <person name="Ahrendt S.R."/>
            <person name="Lipzen A."/>
            <person name="Sullivan W."/>
            <person name="Andreopoulos W.B."/>
            <person name="Clum A."/>
            <person name="Lindquist E."/>
            <person name="Daum C."/>
            <person name="Ramamoorthy G.K."/>
            <person name="Gryganskyi A."/>
            <person name="Culley D."/>
            <person name="Magnuson J.K."/>
            <person name="James T.Y."/>
            <person name="O'Malley M.A."/>
            <person name="Stajich J.E."/>
            <person name="Spatafora J.W."/>
            <person name="Visel A."/>
            <person name="Grigoriev I.V."/>
        </authorList>
    </citation>
    <scope>NUCLEOTIDE SEQUENCE [LARGE SCALE GENOMIC DNA]</scope>
    <source>
        <strain evidence="1 2">PL171</strain>
    </source>
</reference>
<protein>
    <submittedName>
        <fullName evidence="1">Uncharacterized protein</fullName>
    </submittedName>
</protein>
<sequence length="155" mass="17308">MQSSYALIPRACNIQNASRGPTILLPHVFKFRRTTAGLLFVSLFFFFFQSSLNSSTFAASTSHGSTHGLSRIRVLDPLRTALHGSDRVPAAMLEVKVGDNHVHRFEVMPWDGLHPKADPGLHSEFVALTDHHDASFLFRRSTEYACPKCDRLLNA</sequence>
<accession>A0A1Y2HW56</accession>
<comment type="caution">
    <text evidence="1">The sequence shown here is derived from an EMBL/GenBank/DDBJ whole genome shotgun (WGS) entry which is preliminary data.</text>
</comment>
<evidence type="ECO:0000313" key="1">
    <source>
        <dbReference type="EMBL" id="ORZ38847.1"/>
    </source>
</evidence>